<protein>
    <submittedName>
        <fullName evidence="2">Chromosome partitioning protein ParA</fullName>
    </submittedName>
</protein>
<dbReference type="Proteomes" id="UP000301309">
    <property type="component" value="Unassembled WGS sequence"/>
</dbReference>
<dbReference type="OrthoDB" id="4532289at2"/>
<keyword evidence="3" id="KW-1185">Reference proteome</keyword>
<dbReference type="InterPro" id="IPR050678">
    <property type="entry name" value="DNA_Partitioning_ATPase"/>
</dbReference>
<evidence type="ECO:0000259" key="1">
    <source>
        <dbReference type="Pfam" id="PF01656"/>
    </source>
</evidence>
<dbReference type="PANTHER" id="PTHR13696:SF99">
    <property type="entry name" value="COBYRINIC ACID AC-DIAMIDE SYNTHASE"/>
    <property type="match status" value="1"/>
</dbReference>
<dbReference type="AlphaFoldDB" id="A0A4D4KLQ1"/>
<name>A0A4D4KLQ1_STRVO</name>
<dbReference type="PANTHER" id="PTHR13696">
    <property type="entry name" value="P-LOOP CONTAINING NUCLEOSIDE TRIPHOSPHATE HYDROLASE"/>
    <property type="match status" value="1"/>
</dbReference>
<evidence type="ECO:0000313" key="2">
    <source>
        <dbReference type="EMBL" id="GDY50141.1"/>
    </source>
</evidence>
<dbReference type="CDD" id="cd02042">
    <property type="entry name" value="ParAB_family"/>
    <property type="match status" value="1"/>
</dbReference>
<organism evidence="2 3">
    <name type="scientific">Streptomyces violaceusniger</name>
    <dbReference type="NCBI Taxonomy" id="68280"/>
    <lineage>
        <taxon>Bacteria</taxon>
        <taxon>Bacillati</taxon>
        <taxon>Actinomycetota</taxon>
        <taxon>Actinomycetes</taxon>
        <taxon>Kitasatosporales</taxon>
        <taxon>Streptomycetaceae</taxon>
        <taxon>Streptomyces</taxon>
        <taxon>Streptomyces violaceusniger group</taxon>
    </lineage>
</organism>
<dbReference type="SUPFAM" id="SSF52540">
    <property type="entry name" value="P-loop containing nucleoside triphosphate hydrolases"/>
    <property type="match status" value="1"/>
</dbReference>
<proteinExistence type="predicted"/>
<dbReference type="InterPro" id="IPR002586">
    <property type="entry name" value="CobQ/CobB/MinD/ParA_Nub-bd_dom"/>
</dbReference>
<sequence>MALCGPSRRSAAARDPTLTRVTLSYAFVNLKPGVGKTTSAVWLAHALHELGIPPLLVDSDPASSALRWSELAGGFPLPVVALPVGDVHRRVNDFLGERQAVVFDAPQMEDHSHIARSIMRYASEWIVPVTPAPIELDRMAPIGGEMGDVQSLRAHPAHAAVLLNRTNRADATRAGPDADAREALTERGFDVLSTHIPRLDLYAQSFGSPVVAKGSAYMDLAEELVKRQDTA</sequence>
<comment type="caution">
    <text evidence="2">The sequence shown here is derived from an EMBL/GenBank/DDBJ whole genome shotgun (WGS) entry which is preliminary data.</text>
</comment>
<reference evidence="2 3" key="1">
    <citation type="journal article" date="2020" name="Int. J. Syst. Evol. Microbiol.">
        <title>Reclassification of Streptomyces castelarensis and Streptomyces sporoclivatus as later heterotypic synonyms of Streptomyces antimycoticus.</title>
        <authorList>
            <person name="Komaki H."/>
            <person name="Tamura T."/>
        </authorList>
    </citation>
    <scope>NUCLEOTIDE SEQUENCE [LARGE SCALE GENOMIC DNA]</scope>
    <source>
        <strain evidence="2 3">NBRC 13459</strain>
    </source>
</reference>
<dbReference type="Pfam" id="PF01656">
    <property type="entry name" value="CbiA"/>
    <property type="match status" value="1"/>
</dbReference>
<dbReference type="InterPro" id="IPR027417">
    <property type="entry name" value="P-loop_NTPase"/>
</dbReference>
<evidence type="ECO:0000313" key="3">
    <source>
        <dbReference type="Proteomes" id="UP000301309"/>
    </source>
</evidence>
<accession>A0A4D4KLQ1</accession>
<gene>
    <name evidence="2" type="ORF">SVIO_007640</name>
</gene>
<feature type="domain" description="CobQ/CobB/MinD/ParA nucleotide binding" evidence="1">
    <location>
        <begin position="26"/>
        <end position="200"/>
    </location>
</feature>
<dbReference type="Gene3D" id="3.40.50.300">
    <property type="entry name" value="P-loop containing nucleotide triphosphate hydrolases"/>
    <property type="match status" value="1"/>
</dbReference>
<dbReference type="EMBL" id="BJHW01000001">
    <property type="protein sequence ID" value="GDY50141.1"/>
    <property type="molecule type" value="Genomic_DNA"/>
</dbReference>